<organism evidence="1 2">
    <name type="scientific">Streblomastix strix</name>
    <dbReference type="NCBI Taxonomy" id="222440"/>
    <lineage>
        <taxon>Eukaryota</taxon>
        <taxon>Metamonada</taxon>
        <taxon>Preaxostyla</taxon>
        <taxon>Oxymonadida</taxon>
        <taxon>Streblomastigidae</taxon>
        <taxon>Streblomastix</taxon>
    </lineage>
</organism>
<gene>
    <name evidence="1" type="ORF">EZS28_054907</name>
</gene>
<dbReference type="Proteomes" id="UP000324800">
    <property type="component" value="Unassembled WGS sequence"/>
</dbReference>
<sequence length="69" mass="7694">MVYQLVIHLIQLDLNVLDPMVEAKVATNFVKNVLKSARIVYRYAVIAIQSNASSSTFTTQFFTTTIGQA</sequence>
<dbReference type="AlphaFoldDB" id="A0A5J4QCF3"/>
<protein>
    <submittedName>
        <fullName evidence="1">Uncharacterized protein</fullName>
    </submittedName>
</protein>
<proteinExistence type="predicted"/>
<dbReference type="EMBL" id="SNRW01046148">
    <property type="protein sequence ID" value="KAA6318698.1"/>
    <property type="molecule type" value="Genomic_DNA"/>
</dbReference>
<evidence type="ECO:0000313" key="2">
    <source>
        <dbReference type="Proteomes" id="UP000324800"/>
    </source>
</evidence>
<name>A0A5J4QCF3_9EUKA</name>
<accession>A0A5J4QCF3</accession>
<evidence type="ECO:0000313" key="1">
    <source>
        <dbReference type="EMBL" id="KAA6318698.1"/>
    </source>
</evidence>
<reference evidence="1 2" key="1">
    <citation type="submission" date="2019-03" db="EMBL/GenBank/DDBJ databases">
        <title>Single cell metagenomics reveals metabolic interactions within the superorganism composed of flagellate Streblomastix strix and complex community of Bacteroidetes bacteria on its surface.</title>
        <authorList>
            <person name="Treitli S.C."/>
            <person name="Kolisko M."/>
            <person name="Husnik F."/>
            <person name="Keeling P."/>
            <person name="Hampl V."/>
        </authorList>
    </citation>
    <scope>NUCLEOTIDE SEQUENCE [LARGE SCALE GENOMIC DNA]</scope>
    <source>
        <strain evidence="1">ST1C</strain>
    </source>
</reference>
<comment type="caution">
    <text evidence="1">The sequence shown here is derived from an EMBL/GenBank/DDBJ whole genome shotgun (WGS) entry which is preliminary data.</text>
</comment>